<reference evidence="1" key="2">
    <citation type="submission" date="2023-05" db="EMBL/GenBank/DDBJ databases">
        <authorList>
            <consortium name="Lawrence Berkeley National Laboratory"/>
            <person name="Steindorff A."/>
            <person name="Hensen N."/>
            <person name="Bonometti L."/>
            <person name="Westerberg I."/>
            <person name="Brannstrom I.O."/>
            <person name="Guillou S."/>
            <person name="Cros-Aarteil S."/>
            <person name="Calhoun S."/>
            <person name="Haridas S."/>
            <person name="Kuo A."/>
            <person name="Mondo S."/>
            <person name="Pangilinan J."/>
            <person name="Riley R."/>
            <person name="Labutti K."/>
            <person name="Andreopoulos B."/>
            <person name="Lipzen A."/>
            <person name="Chen C."/>
            <person name="Yanf M."/>
            <person name="Daum C."/>
            <person name="Ng V."/>
            <person name="Clum A."/>
            <person name="Ohm R."/>
            <person name="Martin F."/>
            <person name="Silar P."/>
            <person name="Natvig D."/>
            <person name="Lalanne C."/>
            <person name="Gautier V."/>
            <person name="Ament-Velasquez S.L."/>
            <person name="Kruys A."/>
            <person name="Hutchinson M.I."/>
            <person name="Powell A.J."/>
            <person name="Barry K."/>
            <person name="Miller A.N."/>
            <person name="Grigoriev I.V."/>
            <person name="Debuchy R."/>
            <person name="Gladieux P."/>
            <person name="Thoren M.H."/>
            <person name="Johannesson H."/>
        </authorList>
    </citation>
    <scope>NUCLEOTIDE SEQUENCE</scope>
    <source>
        <strain evidence="1">CBS 508.74</strain>
    </source>
</reference>
<gene>
    <name evidence="1" type="ORF">N656DRAFT_179297</name>
</gene>
<protein>
    <submittedName>
        <fullName evidence="1">Uncharacterized protein</fullName>
    </submittedName>
</protein>
<organism evidence="1 2">
    <name type="scientific">Canariomyces notabilis</name>
    <dbReference type="NCBI Taxonomy" id="2074819"/>
    <lineage>
        <taxon>Eukaryota</taxon>
        <taxon>Fungi</taxon>
        <taxon>Dikarya</taxon>
        <taxon>Ascomycota</taxon>
        <taxon>Pezizomycotina</taxon>
        <taxon>Sordariomycetes</taxon>
        <taxon>Sordariomycetidae</taxon>
        <taxon>Sordariales</taxon>
        <taxon>Chaetomiaceae</taxon>
        <taxon>Canariomyces</taxon>
    </lineage>
</organism>
<proteinExistence type="predicted"/>
<dbReference type="GeneID" id="89932887"/>
<dbReference type="AlphaFoldDB" id="A0AAN6TBE7"/>
<evidence type="ECO:0000313" key="2">
    <source>
        <dbReference type="Proteomes" id="UP001302812"/>
    </source>
</evidence>
<evidence type="ECO:0000313" key="1">
    <source>
        <dbReference type="EMBL" id="KAK4111255.1"/>
    </source>
</evidence>
<accession>A0AAN6TBE7</accession>
<sequence length="117" mass="13521">MGHQIQLMLRQCLEPWTKRDRQPSPCGSGTSDAQTFFQLTSHVTSMPHPIPRFIRSYRHLSSQSQAARNPILKNNFLTISFMMVQFGDVRSSVVWLLSLGFEFRLDHAHFLSQWDSA</sequence>
<name>A0AAN6TBE7_9PEZI</name>
<comment type="caution">
    <text evidence="1">The sequence shown here is derived from an EMBL/GenBank/DDBJ whole genome shotgun (WGS) entry which is preliminary data.</text>
</comment>
<dbReference type="RefSeq" id="XP_064668825.1">
    <property type="nucleotide sequence ID" value="XM_064808764.1"/>
</dbReference>
<dbReference type="Proteomes" id="UP001302812">
    <property type="component" value="Unassembled WGS sequence"/>
</dbReference>
<dbReference type="EMBL" id="MU853347">
    <property type="protein sequence ID" value="KAK4111255.1"/>
    <property type="molecule type" value="Genomic_DNA"/>
</dbReference>
<reference evidence="1" key="1">
    <citation type="journal article" date="2023" name="Mol. Phylogenet. Evol.">
        <title>Genome-scale phylogeny and comparative genomics of the fungal order Sordariales.</title>
        <authorList>
            <person name="Hensen N."/>
            <person name="Bonometti L."/>
            <person name="Westerberg I."/>
            <person name="Brannstrom I.O."/>
            <person name="Guillou S."/>
            <person name="Cros-Aarteil S."/>
            <person name="Calhoun S."/>
            <person name="Haridas S."/>
            <person name="Kuo A."/>
            <person name="Mondo S."/>
            <person name="Pangilinan J."/>
            <person name="Riley R."/>
            <person name="LaButti K."/>
            <person name="Andreopoulos B."/>
            <person name="Lipzen A."/>
            <person name="Chen C."/>
            <person name="Yan M."/>
            <person name="Daum C."/>
            <person name="Ng V."/>
            <person name="Clum A."/>
            <person name="Steindorff A."/>
            <person name="Ohm R.A."/>
            <person name="Martin F."/>
            <person name="Silar P."/>
            <person name="Natvig D.O."/>
            <person name="Lalanne C."/>
            <person name="Gautier V."/>
            <person name="Ament-Velasquez S.L."/>
            <person name="Kruys A."/>
            <person name="Hutchinson M.I."/>
            <person name="Powell A.J."/>
            <person name="Barry K."/>
            <person name="Miller A.N."/>
            <person name="Grigoriev I.V."/>
            <person name="Debuchy R."/>
            <person name="Gladieux P."/>
            <person name="Hiltunen Thoren M."/>
            <person name="Johannesson H."/>
        </authorList>
    </citation>
    <scope>NUCLEOTIDE SEQUENCE</scope>
    <source>
        <strain evidence="1">CBS 508.74</strain>
    </source>
</reference>
<keyword evidence="2" id="KW-1185">Reference proteome</keyword>